<organism evidence="2 3">
    <name type="scientific">Spirosoma foliorum</name>
    <dbReference type="NCBI Taxonomy" id="2710596"/>
    <lineage>
        <taxon>Bacteria</taxon>
        <taxon>Pseudomonadati</taxon>
        <taxon>Bacteroidota</taxon>
        <taxon>Cytophagia</taxon>
        <taxon>Cytophagales</taxon>
        <taxon>Cytophagaceae</taxon>
        <taxon>Spirosoma</taxon>
    </lineage>
</organism>
<proteinExistence type="predicted"/>
<name>A0A7G5H2V2_9BACT</name>
<feature type="chain" id="PRO_5028799774" evidence="1">
    <location>
        <begin position="23"/>
        <end position="176"/>
    </location>
</feature>
<dbReference type="EMBL" id="CP059732">
    <property type="protein sequence ID" value="QMW05444.1"/>
    <property type="molecule type" value="Genomic_DNA"/>
</dbReference>
<dbReference type="RefSeq" id="WP_182462826.1">
    <property type="nucleotide sequence ID" value="NZ_CP059732.1"/>
</dbReference>
<dbReference type="Proteomes" id="UP000515369">
    <property type="component" value="Chromosome"/>
</dbReference>
<dbReference type="KEGG" id="sfol:H3H32_11405"/>
<evidence type="ECO:0000313" key="2">
    <source>
        <dbReference type="EMBL" id="QMW05444.1"/>
    </source>
</evidence>
<evidence type="ECO:0000313" key="3">
    <source>
        <dbReference type="Proteomes" id="UP000515369"/>
    </source>
</evidence>
<reference evidence="2 3" key="1">
    <citation type="submission" date="2020-07" db="EMBL/GenBank/DDBJ databases">
        <title>Spirosoma foliorum sp. nov., isolated from the leaves on the Nejang mountain Korea, Republic of.</title>
        <authorList>
            <person name="Ho H."/>
            <person name="Lee Y.-J."/>
            <person name="Nurcahyanto D.-A."/>
            <person name="Kim S.-G."/>
        </authorList>
    </citation>
    <scope>NUCLEOTIDE SEQUENCE [LARGE SCALE GENOMIC DNA]</scope>
    <source>
        <strain evidence="2 3">PL0136</strain>
    </source>
</reference>
<keyword evidence="1" id="KW-0732">Signal</keyword>
<dbReference type="AlphaFoldDB" id="A0A7G5H2V2"/>
<feature type="signal peptide" evidence="1">
    <location>
        <begin position="1"/>
        <end position="22"/>
    </location>
</feature>
<gene>
    <name evidence="2" type="ORF">H3H32_11405</name>
</gene>
<keyword evidence="3" id="KW-1185">Reference proteome</keyword>
<sequence>MKTFNLFVLGFMVLGLLNQAIAQYASCPNSGTDVTGHLAMRLRNPTTGVLYTGAPQANTVYQLEIYETPYSVVPPNYVHYENIGIMGVADGFKLYQSASTAQNSPNDYYSAAAISSGVGPDVGASGGVAVFGIKTLDASDPDWSGQLSAIKAYGECTSSIAGYPAKYYKKVLAIVP</sequence>
<evidence type="ECO:0000256" key="1">
    <source>
        <dbReference type="SAM" id="SignalP"/>
    </source>
</evidence>
<accession>A0A7G5H2V2</accession>
<protein>
    <submittedName>
        <fullName evidence="2">Uncharacterized protein</fullName>
    </submittedName>
</protein>